<dbReference type="EMBL" id="JAFITR010000031">
    <property type="protein sequence ID" value="MBN4066849.1"/>
    <property type="molecule type" value="Genomic_DNA"/>
</dbReference>
<proteinExistence type="inferred from homology"/>
<evidence type="ECO:0000313" key="7">
    <source>
        <dbReference type="EMBL" id="MBN4066849.1"/>
    </source>
</evidence>
<sequence length="242" mass="26577">MAHYDRGYVQGSSRDTNAVVGEFSTRVYGWMTLGLLMTALVAFVVINSGWSRALAPYTLLLGFATLGIALLINFKIQTFSFTTLSTLFLVYAAFQGIFFGTAIPYYAAIAGASAIWSAFATGGTVFGIAMLYGMFTKSDLTTIGRILSFALVGLIGATLVYFVLSFFIKMTFFHLLISYLGLIIFTGLTAFDAQQIRRLAYQTSGQSTMAMKLSLVMALRMYINVIMIFWYLLSIFAGGGRR</sequence>
<evidence type="ECO:0000256" key="2">
    <source>
        <dbReference type="ARBA" id="ARBA00010350"/>
    </source>
</evidence>
<evidence type="ECO:0000256" key="1">
    <source>
        <dbReference type="ARBA" id="ARBA00004141"/>
    </source>
</evidence>
<evidence type="ECO:0000256" key="3">
    <source>
        <dbReference type="ARBA" id="ARBA00022692"/>
    </source>
</evidence>
<keyword evidence="4 6" id="KW-1133">Transmembrane helix</keyword>
<feature type="transmembrane region" description="Helical" evidence="6">
    <location>
        <begin position="146"/>
        <end position="167"/>
    </location>
</feature>
<dbReference type="Proteomes" id="UP000722121">
    <property type="component" value="Unassembled WGS sequence"/>
</dbReference>
<organism evidence="7 8">
    <name type="scientific">Simkania negevensis</name>
    <dbReference type="NCBI Taxonomy" id="83561"/>
    <lineage>
        <taxon>Bacteria</taxon>
        <taxon>Pseudomonadati</taxon>
        <taxon>Chlamydiota</taxon>
        <taxon>Chlamydiia</taxon>
        <taxon>Parachlamydiales</taxon>
        <taxon>Simkaniaceae</taxon>
        <taxon>Simkania</taxon>
    </lineage>
</organism>
<evidence type="ECO:0000256" key="6">
    <source>
        <dbReference type="RuleBase" id="RU004379"/>
    </source>
</evidence>
<dbReference type="CDD" id="cd10432">
    <property type="entry name" value="BI-1-like_bacterial"/>
    <property type="match status" value="1"/>
</dbReference>
<keyword evidence="3 6" id="KW-0812">Transmembrane</keyword>
<protein>
    <submittedName>
        <fullName evidence="7">Bax inhibitor-1/YccA family protein</fullName>
    </submittedName>
</protein>
<comment type="similarity">
    <text evidence="2 6">Belongs to the BI1 family.</text>
</comment>
<reference evidence="7 8" key="1">
    <citation type="submission" date="2021-02" db="EMBL/GenBank/DDBJ databases">
        <title>Activity-based single-cell genomes from oceanic crustal fluid captures similar information to metagenomic and metatranscriptomic surveys with orders of magnitude less sampling.</title>
        <authorList>
            <person name="D'Angelo T.S."/>
            <person name="Orcutt B.N."/>
        </authorList>
    </citation>
    <scope>NUCLEOTIDE SEQUENCE [LARGE SCALE GENOMIC DNA]</scope>
    <source>
        <strain evidence="7">AH-315-G07</strain>
    </source>
</reference>
<name>A0ABS3ART1_9BACT</name>
<feature type="transmembrane region" description="Helical" evidence="6">
    <location>
        <begin position="54"/>
        <end position="74"/>
    </location>
</feature>
<dbReference type="Pfam" id="PF01027">
    <property type="entry name" value="Bax1-I"/>
    <property type="match status" value="1"/>
</dbReference>
<evidence type="ECO:0000256" key="5">
    <source>
        <dbReference type="ARBA" id="ARBA00023136"/>
    </source>
</evidence>
<feature type="transmembrane region" description="Helical" evidence="6">
    <location>
        <begin position="114"/>
        <end position="134"/>
    </location>
</feature>
<gene>
    <name evidence="7" type="ORF">JYU14_02070</name>
</gene>
<evidence type="ECO:0000256" key="4">
    <source>
        <dbReference type="ARBA" id="ARBA00022989"/>
    </source>
</evidence>
<comment type="subcellular location">
    <subcellularLocation>
        <location evidence="1">Membrane</location>
        <topology evidence="1">Multi-pass membrane protein</topology>
    </subcellularLocation>
</comment>
<feature type="transmembrane region" description="Helical" evidence="6">
    <location>
        <begin position="173"/>
        <end position="193"/>
    </location>
</feature>
<feature type="transmembrane region" description="Helical" evidence="6">
    <location>
        <begin position="27"/>
        <end position="48"/>
    </location>
</feature>
<comment type="caution">
    <text evidence="7">The sequence shown here is derived from an EMBL/GenBank/DDBJ whole genome shotgun (WGS) entry which is preliminary data.</text>
</comment>
<evidence type="ECO:0000313" key="8">
    <source>
        <dbReference type="Proteomes" id="UP000722121"/>
    </source>
</evidence>
<dbReference type="PANTHER" id="PTHR23291">
    <property type="entry name" value="BAX INHIBITOR-RELATED"/>
    <property type="match status" value="1"/>
</dbReference>
<dbReference type="InterPro" id="IPR006214">
    <property type="entry name" value="Bax_inhibitor_1-related"/>
</dbReference>
<feature type="transmembrane region" description="Helical" evidence="6">
    <location>
        <begin position="86"/>
        <end position="108"/>
    </location>
</feature>
<dbReference type="PANTHER" id="PTHR23291:SF50">
    <property type="entry name" value="PROTEIN LIFEGUARD 4"/>
    <property type="match status" value="1"/>
</dbReference>
<keyword evidence="8" id="KW-1185">Reference proteome</keyword>
<accession>A0ABS3ART1</accession>
<keyword evidence="5 6" id="KW-0472">Membrane</keyword>
<feature type="transmembrane region" description="Helical" evidence="6">
    <location>
        <begin position="213"/>
        <end position="233"/>
    </location>
</feature>